<organism evidence="3 4">
    <name type="scientific">Sphingomonas tabacisoli</name>
    <dbReference type="NCBI Taxonomy" id="2249466"/>
    <lineage>
        <taxon>Bacteria</taxon>
        <taxon>Pseudomonadati</taxon>
        <taxon>Pseudomonadota</taxon>
        <taxon>Alphaproteobacteria</taxon>
        <taxon>Sphingomonadales</taxon>
        <taxon>Sphingomonadaceae</taxon>
        <taxon>Sphingomonas</taxon>
    </lineage>
</organism>
<comment type="caution">
    <text evidence="3">The sequence shown here is derived from an EMBL/GenBank/DDBJ whole genome shotgun (WGS) entry which is preliminary data.</text>
</comment>
<evidence type="ECO:0000313" key="4">
    <source>
        <dbReference type="Proteomes" id="UP001597115"/>
    </source>
</evidence>
<accession>A0ABW4I579</accession>
<dbReference type="Pfam" id="PF07589">
    <property type="entry name" value="PEP-CTERM"/>
    <property type="match status" value="1"/>
</dbReference>
<keyword evidence="4" id="KW-1185">Reference proteome</keyword>
<dbReference type="NCBIfam" id="TIGR02595">
    <property type="entry name" value="PEP_CTERM"/>
    <property type="match status" value="1"/>
</dbReference>
<dbReference type="PROSITE" id="PS51257">
    <property type="entry name" value="PROKAR_LIPOPROTEIN"/>
    <property type="match status" value="1"/>
</dbReference>
<dbReference type="EMBL" id="JBHUDY010000001">
    <property type="protein sequence ID" value="MFD1612588.1"/>
    <property type="molecule type" value="Genomic_DNA"/>
</dbReference>
<evidence type="ECO:0000256" key="1">
    <source>
        <dbReference type="SAM" id="SignalP"/>
    </source>
</evidence>
<feature type="chain" id="PRO_5046243774" evidence="1">
    <location>
        <begin position="24"/>
        <end position="343"/>
    </location>
</feature>
<reference evidence="4" key="1">
    <citation type="journal article" date="2019" name="Int. J. Syst. Evol. Microbiol.">
        <title>The Global Catalogue of Microorganisms (GCM) 10K type strain sequencing project: providing services to taxonomists for standard genome sequencing and annotation.</title>
        <authorList>
            <consortium name="The Broad Institute Genomics Platform"/>
            <consortium name="The Broad Institute Genome Sequencing Center for Infectious Disease"/>
            <person name="Wu L."/>
            <person name="Ma J."/>
        </authorList>
    </citation>
    <scope>NUCLEOTIDE SEQUENCE [LARGE SCALE GENOMIC DNA]</scope>
    <source>
        <strain evidence="4">CGMCC 1.16275</strain>
    </source>
</reference>
<evidence type="ECO:0000313" key="3">
    <source>
        <dbReference type="EMBL" id="MFD1612588.1"/>
    </source>
</evidence>
<feature type="signal peptide" evidence="1">
    <location>
        <begin position="1"/>
        <end position="23"/>
    </location>
</feature>
<protein>
    <submittedName>
        <fullName evidence="3">PEPxxWA-CTERM sorting domain-containing protein</fullName>
    </submittedName>
</protein>
<gene>
    <name evidence="3" type="ORF">ACFSCW_12325</name>
</gene>
<proteinExistence type="predicted"/>
<dbReference type="NCBIfam" id="NF035944">
    <property type="entry name" value="PEPxxWA-CTERM"/>
    <property type="match status" value="1"/>
</dbReference>
<dbReference type="InterPro" id="IPR013424">
    <property type="entry name" value="Ice-binding_C"/>
</dbReference>
<feature type="domain" description="Ice-binding protein C-terminal" evidence="2">
    <location>
        <begin position="313"/>
        <end position="337"/>
    </location>
</feature>
<evidence type="ECO:0000259" key="2">
    <source>
        <dbReference type="Pfam" id="PF07589"/>
    </source>
</evidence>
<name>A0ABW4I579_9SPHN</name>
<dbReference type="Proteomes" id="UP001597115">
    <property type="component" value="Unassembled WGS sequence"/>
</dbReference>
<sequence length="343" mass="35849">MLRVLGTSAPFALLACLATPASAQDITGVSVTNLYGTRIGDTSGPTLAPGGSTATVYKLDDPTGAIGVNYTAVADTKSFFFLHDNYCVGYCGTASKTTIAFTISNPTDAPVDLRFDSLITPGHMAAIFGSSNISASFTFNVRQITGEVTRQLYNASGNVSSEGIFLDSGGLHYNGLNSQSDSDGRWETLDWGATTLALPLSTIGAFSSTTLIYEATYQSQVTDFCDSVYQCAGAQVVFGDPRNDGGVTNIAGGGDLAALALNDPTGRPIIGGTFDPTTITYRVVPVGTDLPPDPDPFKPITYGGPFFVPNTNAVPEPATWAMMIGGFGLLGATTRRRRRLAIA</sequence>
<keyword evidence="1" id="KW-0732">Signal</keyword>
<dbReference type="RefSeq" id="WP_380889609.1">
    <property type="nucleotide sequence ID" value="NZ_JBHUDY010000001.1"/>
</dbReference>